<dbReference type="PROSITE" id="PS51257">
    <property type="entry name" value="PROKAR_LIPOPROTEIN"/>
    <property type="match status" value="1"/>
</dbReference>
<sequence>MNDDARTARKPSRSWAVYVPMMLFILATVTLAGCMRPSLAPGELAEQEPEGDTSRYAVELEYWHTYSDLEQEVFLEKVLPLFEKQYPHIRINAVRKDQTDQFKDTLLFAVADNKQPDVMRMDIVWVPEFAKKEALEELSGMPGFDAIKDTFIGVLIQTNVYKGGYYGLPVNANTRAALYNKKLLDAVGLSAPPSTFEELAAAAERLRAVRSDAYGIGVCCSGGWGMLPYFWSLGGEMTNPEYTKASGYLNGEASRAALNRMKDWMDRGIMSRSILGEVPGTWDGILKGQLLMIDDAHWFHTVNATGPNKELLDDVVIGLFPGLESGSGGISVIGGENLVMFEQSSHKQEAWEFIRWMTSEEPQRIMAETGLIPTIQGIENNVTNPLLAPYLEQLGQARPRPPVPNWTAIDEEFARMVERVLAGEMTAEEATDRAARKIDELLLE</sequence>
<protein>
    <recommendedName>
        <fullName evidence="6">ABC transporter substrate-binding protein</fullName>
    </recommendedName>
</protein>
<evidence type="ECO:0000256" key="3">
    <source>
        <dbReference type="ARBA" id="ARBA00022729"/>
    </source>
</evidence>
<dbReference type="EMBL" id="BDQX01000325">
    <property type="protein sequence ID" value="GBG10466.1"/>
    <property type="molecule type" value="Genomic_DNA"/>
</dbReference>
<dbReference type="PANTHER" id="PTHR30061">
    <property type="entry name" value="MALTOSE-BINDING PERIPLASMIC PROTEIN"/>
    <property type="match status" value="1"/>
</dbReference>
<dbReference type="GO" id="GO:0015768">
    <property type="term" value="P:maltose transport"/>
    <property type="evidence" value="ECO:0007669"/>
    <property type="project" value="TreeGrafter"/>
</dbReference>
<accession>A0A2R5EUU1</accession>
<dbReference type="Proteomes" id="UP000245202">
    <property type="component" value="Unassembled WGS sequence"/>
</dbReference>
<dbReference type="RefSeq" id="WP_108994959.1">
    <property type="nucleotide sequence ID" value="NZ_BDQX01000325.1"/>
</dbReference>
<evidence type="ECO:0000256" key="2">
    <source>
        <dbReference type="ARBA" id="ARBA00022448"/>
    </source>
</evidence>
<dbReference type="GO" id="GO:0055052">
    <property type="term" value="C:ATP-binding cassette (ABC) transporter complex, substrate-binding subunit-containing"/>
    <property type="evidence" value="ECO:0007669"/>
    <property type="project" value="TreeGrafter"/>
</dbReference>
<dbReference type="Pfam" id="PF01547">
    <property type="entry name" value="SBP_bac_1"/>
    <property type="match status" value="1"/>
</dbReference>
<name>A0A2R5EUU1_9BACL</name>
<dbReference type="InterPro" id="IPR006059">
    <property type="entry name" value="SBP"/>
</dbReference>
<evidence type="ECO:0000313" key="5">
    <source>
        <dbReference type="Proteomes" id="UP000245202"/>
    </source>
</evidence>
<dbReference type="PANTHER" id="PTHR30061:SF50">
    <property type="entry name" value="MALTOSE_MALTODEXTRIN-BINDING PERIPLASMIC PROTEIN"/>
    <property type="match status" value="1"/>
</dbReference>
<comment type="similarity">
    <text evidence="1">Belongs to the bacterial solute-binding protein 1 family.</text>
</comment>
<keyword evidence="3" id="KW-0732">Signal</keyword>
<dbReference type="GO" id="GO:1901982">
    <property type="term" value="F:maltose binding"/>
    <property type="evidence" value="ECO:0007669"/>
    <property type="project" value="TreeGrafter"/>
</dbReference>
<proteinExistence type="inferred from homology"/>
<dbReference type="Gene3D" id="3.40.190.10">
    <property type="entry name" value="Periplasmic binding protein-like II"/>
    <property type="match status" value="2"/>
</dbReference>
<dbReference type="AlphaFoldDB" id="A0A2R5EUU1"/>
<evidence type="ECO:0008006" key="6">
    <source>
        <dbReference type="Google" id="ProtNLM"/>
    </source>
</evidence>
<reference evidence="4 5" key="1">
    <citation type="submission" date="2017-08" db="EMBL/GenBank/DDBJ databases">
        <title>Substantial Increase in Enzyme Production by Combined Drug-Resistance Mutations in Paenibacillus agaridevorans.</title>
        <authorList>
            <person name="Tanaka Y."/>
            <person name="Funane K."/>
            <person name="Hosaka T."/>
            <person name="Shiwa Y."/>
            <person name="Fujita N."/>
            <person name="Miyazaki T."/>
            <person name="Yoshikawa H."/>
            <person name="Murakami K."/>
            <person name="Kasahara K."/>
            <person name="Inaoka T."/>
            <person name="Hiraga Y."/>
            <person name="Ochi K."/>
        </authorList>
    </citation>
    <scope>NUCLEOTIDE SEQUENCE [LARGE SCALE GENOMIC DNA]</scope>
    <source>
        <strain evidence="4 5">T-3040</strain>
    </source>
</reference>
<dbReference type="SUPFAM" id="SSF53850">
    <property type="entry name" value="Periplasmic binding protein-like II"/>
    <property type="match status" value="1"/>
</dbReference>
<organism evidence="4 5">
    <name type="scientific">Paenibacillus agaridevorans</name>
    <dbReference type="NCBI Taxonomy" id="171404"/>
    <lineage>
        <taxon>Bacteria</taxon>
        <taxon>Bacillati</taxon>
        <taxon>Bacillota</taxon>
        <taxon>Bacilli</taxon>
        <taxon>Bacillales</taxon>
        <taxon>Paenibacillaceae</taxon>
        <taxon>Paenibacillus</taxon>
    </lineage>
</organism>
<comment type="caution">
    <text evidence="4">The sequence shown here is derived from an EMBL/GenBank/DDBJ whole genome shotgun (WGS) entry which is preliminary data.</text>
</comment>
<gene>
    <name evidence="4" type="ORF">PAT3040_05200</name>
</gene>
<evidence type="ECO:0000256" key="1">
    <source>
        <dbReference type="ARBA" id="ARBA00008520"/>
    </source>
</evidence>
<evidence type="ECO:0000313" key="4">
    <source>
        <dbReference type="EMBL" id="GBG10466.1"/>
    </source>
</evidence>
<keyword evidence="2" id="KW-0813">Transport</keyword>
<dbReference type="GO" id="GO:0042956">
    <property type="term" value="P:maltodextrin transmembrane transport"/>
    <property type="evidence" value="ECO:0007669"/>
    <property type="project" value="TreeGrafter"/>
</dbReference>
<keyword evidence="5" id="KW-1185">Reference proteome</keyword>